<keyword evidence="1" id="KW-1133">Transmembrane helix</keyword>
<keyword evidence="3" id="KW-1185">Reference proteome</keyword>
<proteinExistence type="predicted"/>
<reference evidence="2 3" key="1">
    <citation type="submission" date="2017-05" db="EMBL/GenBank/DDBJ databases">
        <authorList>
            <person name="Varghese N."/>
            <person name="Submissions S."/>
        </authorList>
    </citation>
    <scope>NUCLEOTIDE SEQUENCE [LARGE SCALE GENOMIC DNA]</scope>
    <source>
        <strain evidence="2 3">DSM 16304</strain>
    </source>
</reference>
<dbReference type="Proteomes" id="UP000317315">
    <property type="component" value="Unassembled WGS sequence"/>
</dbReference>
<gene>
    <name evidence="2" type="ORF">SAMN06269117_10477</name>
</gene>
<evidence type="ECO:0000313" key="3">
    <source>
        <dbReference type="Proteomes" id="UP000317315"/>
    </source>
</evidence>
<keyword evidence="1" id="KW-0472">Membrane</keyword>
<dbReference type="EMBL" id="FXTM01000004">
    <property type="protein sequence ID" value="SMO43755.1"/>
    <property type="molecule type" value="Genomic_DNA"/>
</dbReference>
<accession>A0A521B9N1</accession>
<evidence type="ECO:0000313" key="2">
    <source>
        <dbReference type="EMBL" id="SMO43755.1"/>
    </source>
</evidence>
<protein>
    <submittedName>
        <fullName evidence="2">Uncharacterized protein</fullName>
    </submittedName>
</protein>
<organism evidence="2 3">
    <name type="scientific">Balnearium lithotrophicum</name>
    <dbReference type="NCBI Taxonomy" id="223788"/>
    <lineage>
        <taxon>Bacteria</taxon>
        <taxon>Pseudomonadati</taxon>
        <taxon>Aquificota</taxon>
        <taxon>Aquificia</taxon>
        <taxon>Desulfurobacteriales</taxon>
        <taxon>Desulfurobacteriaceae</taxon>
        <taxon>Balnearium</taxon>
    </lineage>
</organism>
<evidence type="ECO:0000256" key="1">
    <source>
        <dbReference type="SAM" id="Phobius"/>
    </source>
</evidence>
<keyword evidence="1" id="KW-0812">Transmembrane</keyword>
<name>A0A521B9N1_9BACT</name>
<feature type="transmembrane region" description="Helical" evidence="1">
    <location>
        <begin position="12"/>
        <end position="33"/>
    </location>
</feature>
<dbReference type="AlphaFoldDB" id="A0A521B9N1"/>
<sequence length="35" mass="3895">MAAENNPIRTLLFYGVFGIYILIVLITSIVIIANQ</sequence>